<dbReference type="SMART" id="SM00382">
    <property type="entry name" value="AAA"/>
    <property type="match status" value="1"/>
</dbReference>
<dbReference type="GO" id="GO:0005524">
    <property type="term" value="F:ATP binding"/>
    <property type="evidence" value="ECO:0007669"/>
    <property type="project" value="InterPro"/>
</dbReference>
<dbReference type="SUPFAM" id="SSF52540">
    <property type="entry name" value="P-loop containing nucleoside triphosphate hydrolases"/>
    <property type="match status" value="1"/>
</dbReference>
<comment type="caution">
    <text evidence="2">The sequence shown here is derived from an EMBL/GenBank/DDBJ whole genome shotgun (WGS) entry which is preliminary data.</text>
</comment>
<sequence>MNESIELFSERLKETLLSGGSINDSESILWTHQNFKNLHKAVNANLKEGKESFLKKISIQIEESSNTVSGISEEERKLLLPLMFELLSLYYVFPSNISRNTKKNALKELLGSDNSIARELNLSIDNFNISSNAMLGGGIGSGGMGFNTNKQKEIFYLIDVFKEWFAKSPDERDSLLSKSEGNFRFQNFLDSVSNGRSPQCRHVLLYLLFPEYYEPIISSTQKWKITQVFSSFFSENEVSKEWNEEEPSHLTDQKIRVISNQLEKIRGKRTNFYDKELASFWDSSSIGVIPDLDTELLEYKKQVVLYGPPGTSKTYTAKQLSEEIIRYRMAKDIGAPILQDEGQEMLSRALDNNIHRLQLHPAYSYEDFIRGLQFEGGNTFYKKGYLLRLLDSMSEQPDLPHVLILDEINRVDLSRLFGECFSALENRGEPIDLLGESDGKTIQLNIPDNLYIIGTMNLIDHSVEQLDFALRRRFLWVEASYNAEALLEICKFKWDSLSWDNKGFNWDVVESDFERLVDAANSLNNTIKNEDELGDDFVLGHVFFIESVPFLYQFLQPYSRSPNSFLFTAKGGWREPIEKLWRLSLYPLLKEYLSGVDNRAQAQIMKKLKEAFKP</sequence>
<name>A0A545T7D6_9GAMM</name>
<gene>
    <name evidence="2" type="ORF">FLL45_16780</name>
</gene>
<dbReference type="InterPro" id="IPR027417">
    <property type="entry name" value="P-loop_NTPase"/>
</dbReference>
<accession>A0A545T7D6</accession>
<dbReference type="PANTHER" id="PTHR37291">
    <property type="entry name" value="5-METHYLCYTOSINE-SPECIFIC RESTRICTION ENZYME B"/>
    <property type="match status" value="1"/>
</dbReference>
<dbReference type="Proteomes" id="UP000317839">
    <property type="component" value="Unassembled WGS sequence"/>
</dbReference>
<evidence type="ECO:0000313" key="3">
    <source>
        <dbReference type="Proteomes" id="UP000317839"/>
    </source>
</evidence>
<feature type="domain" description="AAA+ ATPase" evidence="1">
    <location>
        <begin position="299"/>
        <end position="474"/>
    </location>
</feature>
<dbReference type="RefSeq" id="WP_142943240.1">
    <property type="nucleotide sequence ID" value="NZ_VIKR01000004.1"/>
</dbReference>
<dbReference type="InterPro" id="IPR052934">
    <property type="entry name" value="Methyl-DNA_Rec/Restrict_Enz"/>
</dbReference>
<dbReference type="Gene3D" id="3.40.50.300">
    <property type="entry name" value="P-loop containing nucleotide triphosphate hydrolases"/>
    <property type="match status" value="1"/>
</dbReference>
<dbReference type="InterPro" id="IPR011704">
    <property type="entry name" value="ATPase_dyneun-rel_AAA"/>
</dbReference>
<dbReference type="PANTHER" id="PTHR37291:SF1">
    <property type="entry name" value="TYPE IV METHYL-DIRECTED RESTRICTION ENZYME ECOKMCRB SUBUNIT"/>
    <property type="match status" value="1"/>
</dbReference>
<dbReference type="InterPro" id="IPR003593">
    <property type="entry name" value="AAA+_ATPase"/>
</dbReference>
<keyword evidence="3" id="KW-1185">Reference proteome</keyword>
<reference evidence="2 3" key="1">
    <citation type="submission" date="2019-06" db="EMBL/GenBank/DDBJ databases">
        <title>Draft genome of Aliikangiella marina GYP-15.</title>
        <authorList>
            <person name="Wang G."/>
        </authorList>
    </citation>
    <scope>NUCLEOTIDE SEQUENCE [LARGE SCALE GENOMIC DNA]</scope>
    <source>
        <strain evidence="2 3">GYP-15</strain>
    </source>
</reference>
<proteinExistence type="predicted"/>
<dbReference type="AlphaFoldDB" id="A0A545T7D6"/>
<organism evidence="2 3">
    <name type="scientific">Aliikangiella marina</name>
    <dbReference type="NCBI Taxonomy" id="1712262"/>
    <lineage>
        <taxon>Bacteria</taxon>
        <taxon>Pseudomonadati</taxon>
        <taxon>Pseudomonadota</taxon>
        <taxon>Gammaproteobacteria</taxon>
        <taxon>Oceanospirillales</taxon>
        <taxon>Pleioneaceae</taxon>
        <taxon>Aliikangiella</taxon>
    </lineage>
</organism>
<dbReference type="EMBL" id="VIKR01000004">
    <property type="protein sequence ID" value="TQV73108.1"/>
    <property type="molecule type" value="Genomic_DNA"/>
</dbReference>
<dbReference type="Pfam" id="PF07728">
    <property type="entry name" value="AAA_5"/>
    <property type="match status" value="1"/>
</dbReference>
<dbReference type="OrthoDB" id="9781481at2"/>
<evidence type="ECO:0000259" key="1">
    <source>
        <dbReference type="SMART" id="SM00382"/>
    </source>
</evidence>
<evidence type="ECO:0000313" key="2">
    <source>
        <dbReference type="EMBL" id="TQV73108.1"/>
    </source>
</evidence>
<protein>
    <submittedName>
        <fullName evidence="2">AAA family ATPase</fullName>
    </submittedName>
</protein>
<dbReference type="GO" id="GO:0016887">
    <property type="term" value="F:ATP hydrolysis activity"/>
    <property type="evidence" value="ECO:0007669"/>
    <property type="project" value="InterPro"/>
</dbReference>